<dbReference type="InterPro" id="IPR051450">
    <property type="entry name" value="Gfo/Idh/MocA_Oxidoreductases"/>
</dbReference>
<gene>
    <name evidence="3" type="ORF">METZ01_LOCUS171236</name>
</gene>
<sequence length="381" mass="42298">MLKVGLVGCGHIAETYFRSQKYFNNIEIISCADINAEASKKCAQEYNIEAQEVDDLLIDKKINIVLNLTTPQAHYEIIKKTLLAGKHSYCEKPLSTNYDHGAELLQLANDNNLYIGNAPDTFLGGGAQLARQLIDQNEIGDVKLGVINFAFPGVQSFHPEPESWFKKGGGPVIDMGPYYFTALVNLLGPAKCVRAKATKVHDYRTIETGPKKGDKFEVEIPTSIIGSIEFNNSAVIQIFLSFDVINHQRNHIELYGTKGSMIVPDPNMFGGSVFSSCTERGEWKEYSSSDMLIGKTNIFNKSVRSNEEPEVANYRGVGLSEMIDAIENKRTNRCNGELSLHVLDMIDSTINAAINGAEQDLRTNCARPMVFSENEIKQLMK</sequence>
<proteinExistence type="predicted"/>
<dbReference type="InterPro" id="IPR000683">
    <property type="entry name" value="Gfo/Idh/MocA-like_OxRdtase_N"/>
</dbReference>
<dbReference type="SUPFAM" id="SSF51735">
    <property type="entry name" value="NAD(P)-binding Rossmann-fold domains"/>
    <property type="match status" value="1"/>
</dbReference>
<dbReference type="PANTHER" id="PTHR43377">
    <property type="entry name" value="BILIVERDIN REDUCTASE A"/>
    <property type="match status" value="1"/>
</dbReference>
<dbReference type="Pfam" id="PF01408">
    <property type="entry name" value="GFO_IDH_MocA"/>
    <property type="match status" value="1"/>
</dbReference>
<evidence type="ECO:0008006" key="4">
    <source>
        <dbReference type="Google" id="ProtNLM"/>
    </source>
</evidence>
<dbReference type="AlphaFoldDB" id="A0A382BXY4"/>
<dbReference type="InterPro" id="IPR055170">
    <property type="entry name" value="GFO_IDH_MocA-like_dom"/>
</dbReference>
<feature type="domain" description="Gfo/Idh/MocA-like oxidoreductase N-terminal" evidence="1">
    <location>
        <begin position="2"/>
        <end position="113"/>
    </location>
</feature>
<protein>
    <recommendedName>
        <fullName evidence="4">Gfo/Idh/MocA-like oxidoreductase N-terminal domain-containing protein</fullName>
    </recommendedName>
</protein>
<evidence type="ECO:0000259" key="2">
    <source>
        <dbReference type="Pfam" id="PF22725"/>
    </source>
</evidence>
<dbReference type="GO" id="GO:0000166">
    <property type="term" value="F:nucleotide binding"/>
    <property type="evidence" value="ECO:0007669"/>
    <property type="project" value="InterPro"/>
</dbReference>
<dbReference type="PANTHER" id="PTHR43377:SF1">
    <property type="entry name" value="BILIVERDIN REDUCTASE A"/>
    <property type="match status" value="1"/>
</dbReference>
<accession>A0A382BXY4</accession>
<evidence type="ECO:0000313" key="3">
    <source>
        <dbReference type="EMBL" id="SVB18382.1"/>
    </source>
</evidence>
<dbReference type="InterPro" id="IPR036291">
    <property type="entry name" value="NAD(P)-bd_dom_sf"/>
</dbReference>
<name>A0A382BXY4_9ZZZZ</name>
<dbReference type="Gene3D" id="3.40.50.720">
    <property type="entry name" value="NAD(P)-binding Rossmann-like Domain"/>
    <property type="match status" value="1"/>
</dbReference>
<organism evidence="3">
    <name type="scientific">marine metagenome</name>
    <dbReference type="NCBI Taxonomy" id="408172"/>
    <lineage>
        <taxon>unclassified sequences</taxon>
        <taxon>metagenomes</taxon>
        <taxon>ecological metagenomes</taxon>
    </lineage>
</organism>
<dbReference type="SUPFAM" id="SSF55347">
    <property type="entry name" value="Glyceraldehyde-3-phosphate dehydrogenase-like, C-terminal domain"/>
    <property type="match status" value="1"/>
</dbReference>
<evidence type="ECO:0000259" key="1">
    <source>
        <dbReference type="Pfam" id="PF01408"/>
    </source>
</evidence>
<reference evidence="3" key="1">
    <citation type="submission" date="2018-05" db="EMBL/GenBank/DDBJ databases">
        <authorList>
            <person name="Lanie J.A."/>
            <person name="Ng W.-L."/>
            <person name="Kazmierczak K.M."/>
            <person name="Andrzejewski T.M."/>
            <person name="Davidsen T.M."/>
            <person name="Wayne K.J."/>
            <person name="Tettelin H."/>
            <person name="Glass J.I."/>
            <person name="Rusch D."/>
            <person name="Podicherti R."/>
            <person name="Tsui H.-C.T."/>
            <person name="Winkler M.E."/>
        </authorList>
    </citation>
    <scope>NUCLEOTIDE SEQUENCE</scope>
</reference>
<feature type="domain" description="GFO/IDH/MocA-like oxidoreductase" evidence="2">
    <location>
        <begin position="128"/>
        <end position="261"/>
    </location>
</feature>
<dbReference type="Gene3D" id="3.30.360.10">
    <property type="entry name" value="Dihydrodipicolinate Reductase, domain 2"/>
    <property type="match status" value="1"/>
</dbReference>
<dbReference type="EMBL" id="UINC01031790">
    <property type="protein sequence ID" value="SVB18382.1"/>
    <property type="molecule type" value="Genomic_DNA"/>
</dbReference>
<dbReference type="Pfam" id="PF22725">
    <property type="entry name" value="GFO_IDH_MocA_C3"/>
    <property type="match status" value="1"/>
</dbReference>